<evidence type="ECO:0000313" key="2">
    <source>
        <dbReference type="EMBL" id="SHE52651.1"/>
    </source>
</evidence>
<sequence>MDCSLMGEKERAQTEAASEQERVEKLQKH</sequence>
<organism evidence="2 3">
    <name type="scientific">Seinonella peptonophila</name>
    <dbReference type="NCBI Taxonomy" id="112248"/>
    <lineage>
        <taxon>Bacteria</taxon>
        <taxon>Bacillati</taxon>
        <taxon>Bacillota</taxon>
        <taxon>Bacilli</taxon>
        <taxon>Bacillales</taxon>
        <taxon>Thermoactinomycetaceae</taxon>
        <taxon>Seinonella</taxon>
    </lineage>
</organism>
<dbReference type="EMBL" id="FQVL01000001">
    <property type="protein sequence ID" value="SHE52651.1"/>
    <property type="molecule type" value="Genomic_DNA"/>
</dbReference>
<dbReference type="Proteomes" id="UP000184476">
    <property type="component" value="Unassembled WGS sequence"/>
</dbReference>
<feature type="region of interest" description="Disordered" evidence="1">
    <location>
        <begin position="1"/>
        <end position="29"/>
    </location>
</feature>
<dbReference type="STRING" id="112248.SAMN05444392_101852"/>
<evidence type="ECO:0000256" key="1">
    <source>
        <dbReference type="SAM" id="MobiDB-lite"/>
    </source>
</evidence>
<gene>
    <name evidence="2" type="ORF">SAMN05444392_101852</name>
</gene>
<feature type="compositionally biased region" description="Basic and acidic residues" evidence="1">
    <location>
        <begin position="7"/>
        <end position="29"/>
    </location>
</feature>
<reference evidence="2 3" key="1">
    <citation type="submission" date="2016-11" db="EMBL/GenBank/DDBJ databases">
        <authorList>
            <person name="Jaros S."/>
            <person name="Januszkiewicz K."/>
            <person name="Wedrychowicz H."/>
        </authorList>
    </citation>
    <scope>NUCLEOTIDE SEQUENCE [LARGE SCALE GENOMIC DNA]</scope>
    <source>
        <strain evidence="2 3">DSM 44666</strain>
    </source>
</reference>
<proteinExistence type="predicted"/>
<protein>
    <submittedName>
        <fullName evidence="2">Uncharacterized protein</fullName>
    </submittedName>
</protein>
<accession>A0A1M4U715</accession>
<evidence type="ECO:0000313" key="3">
    <source>
        <dbReference type="Proteomes" id="UP000184476"/>
    </source>
</evidence>
<dbReference type="AlphaFoldDB" id="A0A1M4U715"/>
<keyword evidence="3" id="KW-1185">Reference proteome</keyword>
<name>A0A1M4U715_9BACL</name>